<dbReference type="Gene3D" id="3.60.10.10">
    <property type="entry name" value="Endonuclease/exonuclease/phosphatase"/>
    <property type="match status" value="1"/>
</dbReference>
<sequence length="2750" mass="309185">MGRGQKSWNRNDYDYGGGWEQQQPAYSQWDSKGYGKQKGAGKTQWREPAQAARGPQFPSFDMMVTDGPHKGSRQQDGDAQQSLETTTTAHGFSKNMQKMMNGFRKAETKLRKLEEDKAAVEGKWQKFQLELKQSFLKERSRYYERMGQIKQEASEAQKGKIDALVSLQSLLAHPDEEEQVEQTEMDQEAMEELAELLKEAPKEKQLGDILAETMSKELDDVGRQKMLDAIAEHAAKSGMLRTPTRRTSKAAPLTPTAKDRSEPRASTAKDHDSEDKEPTYGGRCGRDPYITSPSQAELLPSPARASASRQKTPRVAIKSAGRRPTRPVGAKALTQRLEAKRYLAMLKGNLPEAIAESDEEDVILTDLKAPVPVEEQMEEDNLDLGSCTPGNRGFFGQSAMEHSFDGAHDKDLRWAPAKVEEQNRHGPSGGHDRGRLRPLQELDLIELLWYIFLTALAPQQTELWRATMLSIMLAVLASQIMMLVAQCIWSRPFANRQGKGRPPMWAKMMLAMAVVGKTEAVRPDGSWHRVREIGPMTVPVPSDLEIWAAGQQTLREQLADAAGRHWNNMAVENSREFVPEVMVRGVPEADDPLPEHWQWIDENAPRATHISAWLCSPYFAPESVDIAMPFPLDLQRLYDAMLDSTQKMDQEWLDWAMATTPQLHEDFASIMIVPRWLLVSGKFALLIDARPVGGQLFTVYCEGLVSRQWVLRHLDLTRVMEMDVFAFGALHPLGLDDRIQPIQAGYIQILPRGAVVDWASAMETRLEDPARWSPRTDHPARGDKFFDFQTTDGQHLHPVDRTQEFTPMDVACRVFGLNPANTWLRAPTYRIRNLCLLGKRIHSIVAVADQEIFPTPLYRIIILDLRGVGRWPQWVAVHGNEFCPGQYVEDLAVEVLPEFSIVVKGGKKIRGSTNLRVNDGDTLEISLRRTEDITDTESEDEDDDSDPDEDMEEDEEVLRSSDLSIGSPPSGPGPHGPPPPEPVNRQRSRSPRRSPEHTPEESGTTAATLELAKCVPSPSFDLQEDVVELPHEPQDIRQTFHVWPPDWFRDLQLPPKLKQETKKAMSELVHWTKVLRAGMEQDPVEVDLYVDGSYFARTRKSGYAVAVFLRCAGALALFGLFGEGILGNCSSLWTSSSPPALFAEQVALAGALLWIGQSAHFLSSSSYTIYFDCQVAGYGANGLWQGQDEFTMKLRALDRYVQGITGQRISYEHVHSHRGHPWNELVDVVAKAVATTENDIPAPPRDNCAAFLRLDMSWMATIARWGPGEVIPSRAGKWLVIPPKHAPQGSPLDSAQLVPMTSHNRLGRTSRGSTFSTKCATINVQGLRAKSKFLADQFEAGGYRVLFLQETKTTGGLWTPGTYMRFSTDSQKHWGTAIWLHRRLGFLDVNGRALEVDEHDVTIKAKEPRLLILEIVKGGMRCVLFSAHVPHHDKGEERVTFLNALQQKLQAIGKADLIIGGMDGNGRVPCNIHPSTGSLEYGEPDEAGAHLVELLVASNLWIPATFEELHCGPSETFCHANGQYHRIDYVVVGGSSWVSQLRSYTDHDIDLAAARDDHYVTSVDMVGQTWSDAATQKLWRPRYDREKMVTPEGKAILTAALEAYQPPPWWTHVDVHCQQMQEYVCQVLETHFPAPRTTRTSYIPEEVWKWRDQKLALKRRTEQRKFIWARGLAAAFYQWSTGDKGPVEALVRKDGLLYQLAASAIGYATHRIKKEINIGKAKYLRTIVAEGPQSAASILQRAKRHGVGGRKRPPSSRPLPLLLDAKGSPARNQDDHDRIWLQHFGDQEYGKIMEPADFLNLSDAAQKFEEGVVWTAADLPTIGEIECICRTAPTNKAMGLDGIPGEVLRACPVSAASVLEPLFLKAAWGLQQPVQWRGGVIYSAWKQAGEISNPANHRSLFISSVVGKTFHRWLRNKTQRHLQAELHPLHLGSKVRAPIAYASLYVFARFRYCSSNKRSAGMIFLDTTAAYYRVLREAVTGEITYDDTIIWLMKRFNLGPEEMDGLWQLIKNGGIMAEAGISDPLSALMKDVHHRTWCVTKHANGSRLAMTHAGSRPGESLADAIFAYLYSRVLGRIWEAACGEEIVSHTMVAMDEGIFGGPEHGEDIAMRDVTWADDTALPFDDPDPDRCLRKGKRLAALTIGICQDFGLQPNLKRGKTTIVVALTGKGIQKARQHHFGHGRTTLVLEDLGVEIPVAPQYVHLGGIMDAKLSMKPEMRRRLSMAASAMDSGKKLIFQNVQIPLDVRAQLFEMSVLSTMFNLSIWIPEGQAWRSLCQGYTRILRQLLCPRYPGDRIFTIPAPFVHIATNRWGLELHAVKSRLTTLMTMVQTGPDLLWGVLQQEQQWFAAVRRDLEMLRTYFPELPDVVVAEWPSWWHYLKEQGNQFKYRVKKALHKEHEKRCHRDAAIVGTWHFYRQLKDKMPGVINEATTWGCRGCSKTFRSKGGLGAHFYKTHGREAAHRKCVAGSICRACGRQFWSTERLGVHLRTSRTCVNRLWRGGHTVATALPGQGSKDHRKRAVEEYNLAPTCQIYEPEEHNSDEVWPEVQKHASREISEVLLEQRIWSTNGDIQNTILDVLRRHPLYYSEECEVLLQAGADADFLIDAGESPWDEESSRRMLEVLQQCEAWHHQVTNAREEAGTKEMSLELFQEQRSSIDWSQLLTLCQPECGTPEPFLFTLGPDWEASKARPSGKCTVEAALDDPLCFMPSQVGELWEHVYKGHRCSVVAPTTFWQSPWGSPFASLKADAT</sequence>
<dbReference type="Proteomes" id="UP000186817">
    <property type="component" value="Unassembled WGS sequence"/>
</dbReference>
<protein>
    <recommendedName>
        <fullName evidence="8">RNase H type-1 domain-containing protein</fullName>
    </recommendedName>
</protein>
<dbReference type="InterPro" id="IPR002156">
    <property type="entry name" value="RNaseH_domain"/>
</dbReference>
<dbReference type="GO" id="GO:0004523">
    <property type="term" value="F:RNA-DNA hybrid ribonuclease activity"/>
    <property type="evidence" value="ECO:0007669"/>
    <property type="project" value="InterPro"/>
</dbReference>
<proteinExistence type="predicted"/>
<evidence type="ECO:0000256" key="3">
    <source>
        <dbReference type="SAM" id="MobiDB-lite"/>
    </source>
</evidence>
<feature type="compositionally biased region" description="Polar residues" evidence="3">
    <location>
        <begin position="20"/>
        <end position="30"/>
    </location>
</feature>
<evidence type="ECO:0000313" key="7">
    <source>
        <dbReference type="Proteomes" id="UP000186817"/>
    </source>
</evidence>
<dbReference type="SUPFAM" id="SSF56219">
    <property type="entry name" value="DNase I-like"/>
    <property type="match status" value="1"/>
</dbReference>
<dbReference type="EMBL" id="LSRX01000267">
    <property type="protein sequence ID" value="OLQ02301.1"/>
    <property type="molecule type" value="Genomic_DNA"/>
</dbReference>
<feature type="compositionally biased region" description="Acidic residues" evidence="3">
    <location>
        <begin position="933"/>
        <end position="956"/>
    </location>
</feature>
<evidence type="ECO:0000259" key="5">
    <source>
        <dbReference type="PROSITE" id="PS50879"/>
    </source>
</evidence>
<evidence type="ECO:0000256" key="1">
    <source>
        <dbReference type="PROSITE-ProRule" id="PRU00042"/>
    </source>
</evidence>
<dbReference type="InterPro" id="IPR036691">
    <property type="entry name" value="Endo/exonu/phosph_ase_sf"/>
</dbReference>
<feature type="compositionally biased region" description="Polar residues" evidence="3">
    <location>
        <begin position="1"/>
        <end position="10"/>
    </location>
</feature>
<evidence type="ECO:0000313" key="6">
    <source>
        <dbReference type="EMBL" id="OLQ02301.1"/>
    </source>
</evidence>
<feature type="region of interest" description="Disordered" evidence="3">
    <location>
        <begin position="232"/>
        <end position="327"/>
    </location>
</feature>
<feature type="region of interest" description="Disordered" evidence="3">
    <location>
        <begin position="927"/>
        <end position="1006"/>
    </location>
</feature>
<dbReference type="GO" id="GO:0008270">
    <property type="term" value="F:zinc ion binding"/>
    <property type="evidence" value="ECO:0007669"/>
    <property type="project" value="UniProtKB-KW"/>
</dbReference>
<dbReference type="InterPro" id="IPR036397">
    <property type="entry name" value="RNaseH_sf"/>
</dbReference>
<keyword evidence="7" id="KW-1185">Reference proteome</keyword>
<feature type="domain" description="C2H2-type" evidence="4">
    <location>
        <begin position="2432"/>
        <end position="2460"/>
    </location>
</feature>
<dbReference type="PROSITE" id="PS00028">
    <property type="entry name" value="ZINC_FINGER_C2H2_1"/>
    <property type="match status" value="1"/>
</dbReference>
<dbReference type="Gene3D" id="3.30.420.10">
    <property type="entry name" value="Ribonuclease H-like superfamily/Ribonuclease H"/>
    <property type="match status" value="1"/>
</dbReference>
<dbReference type="OrthoDB" id="440627at2759"/>
<reference evidence="6 7" key="1">
    <citation type="submission" date="2016-02" db="EMBL/GenBank/DDBJ databases">
        <title>Genome analysis of coral dinoflagellate symbionts highlights evolutionary adaptations to a symbiotic lifestyle.</title>
        <authorList>
            <person name="Aranda M."/>
            <person name="Li Y."/>
            <person name="Liew Y.J."/>
            <person name="Baumgarten S."/>
            <person name="Simakov O."/>
            <person name="Wilson M."/>
            <person name="Piel J."/>
            <person name="Ashoor H."/>
            <person name="Bougouffa S."/>
            <person name="Bajic V.B."/>
            <person name="Ryu T."/>
            <person name="Ravasi T."/>
            <person name="Bayer T."/>
            <person name="Micklem G."/>
            <person name="Kim H."/>
            <person name="Bhak J."/>
            <person name="Lajeunesse T.C."/>
            <person name="Voolstra C.R."/>
        </authorList>
    </citation>
    <scope>NUCLEOTIDE SEQUENCE [LARGE SCALE GENOMIC DNA]</scope>
    <source>
        <strain evidence="6 7">CCMP2467</strain>
    </source>
</reference>
<gene>
    <name evidence="6" type="ORF">AK812_SmicGene14867</name>
</gene>
<feature type="compositionally biased region" description="Polar residues" evidence="3">
    <location>
        <begin position="77"/>
        <end position="95"/>
    </location>
</feature>
<dbReference type="PROSITE" id="PS50157">
    <property type="entry name" value="ZINC_FINGER_C2H2_2"/>
    <property type="match status" value="1"/>
</dbReference>
<feature type="region of interest" description="Disordered" evidence="3">
    <location>
        <begin position="1"/>
        <end position="95"/>
    </location>
</feature>
<keyword evidence="2" id="KW-0175">Coiled coil</keyword>
<name>A0A1Q9E4F5_SYMMI</name>
<comment type="caution">
    <text evidence="6">The sequence shown here is derived from an EMBL/GenBank/DDBJ whole genome shotgun (WGS) entry which is preliminary data.</text>
</comment>
<organism evidence="6 7">
    <name type="scientific">Symbiodinium microadriaticum</name>
    <name type="common">Dinoflagellate</name>
    <name type="synonym">Zooxanthella microadriatica</name>
    <dbReference type="NCBI Taxonomy" id="2951"/>
    <lineage>
        <taxon>Eukaryota</taxon>
        <taxon>Sar</taxon>
        <taxon>Alveolata</taxon>
        <taxon>Dinophyceae</taxon>
        <taxon>Suessiales</taxon>
        <taxon>Symbiodiniaceae</taxon>
        <taxon>Symbiodinium</taxon>
    </lineage>
</organism>
<keyword evidence="1" id="KW-0863">Zinc-finger</keyword>
<feature type="domain" description="RNase H type-1" evidence="5">
    <location>
        <begin position="1082"/>
        <end position="1235"/>
    </location>
</feature>
<keyword evidence="1" id="KW-0479">Metal-binding</keyword>
<dbReference type="PROSITE" id="PS50879">
    <property type="entry name" value="RNASE_H_1"/>
    <property type="match status" value="1"/>
</dbReference>
<feature type="compositionally biased region" description="Pro residues" evidence="3">
    <location>
        <begin position="969"/>
        <end position="982"/>
    </location>
</feature>
<evidence type="ECO:0000259" key="4">
    <source>
        <dbReference type="PROSITE" id="PS50157"/>
    </source>
</evidence>
<accession>A0A1Q9E4F5</accession>
<evidence type="ECO:0008006" key="8">
    <source>
        <dbReference type="Google" id="ProtNLM"/>
    </source>
</evidence>
<keyword evidence="1" id="KW-0862">Zinc</keyword>
<feature type="compositionally biased region" description="Basic and acidic residues" evidence="3">
    <location>
        <begin position="67"/>
        <end position="76"/>
    </location>
</feature>
<feature type="coiled-coil region" evidence="2">
    <location>
        <begin position="96"/>
        <end position="130"/>
    </location>
</feature>
<dbReference type="SUPFAM" id="SSF53098">
    <property type="entry name" value="Ribonuclease H-like"/>
    <property type="match status" value="1"/>
</dbReference>
<dbReference type="GO" id="GO:0003676">
    <property type="term" value="F:nucleic acid binding"/>
    <property type="evidence" value="ECO:0007669"/>
    <property type="project" value="InterPro"/>
</dbReference>
<evidence type="ECO:0000256" key="2">
    <source>
        <dbReference type="SAM" id="Coils"/>
    </source>
</evidence>
<feature type="compositionally biased region" description="Basic and acidic residues" evidence="3">
    <location>
        <begin position="257"/>
        <end position="278"/>
    </location>
</feature>
<dbReference type="InterPro" id="IPR013087">
    <property type="entry name" value="Znf_C2H2_type"/>
</dbReference>
<dbReference type="InterPro" id="IPR012337">
    <property type="entry name" value="RNaseH-like_sf"/>
</dbReference>